<dbReference type="SUPFAM" id="SSF54909">
    <property type="entry name" value="Dimeric alpha+beta barrel"/>
    <property type="match status" value="1"/>
</dbReference>
<dbReference type="Pfam" id="PF03795">
    <property type="entry name" value="YCII"/>
    <property type="match status" value="1"/>
</dbReference>
<evidence type="ECO:0000256" key="1">
    <source>
        <dbReference type="ARBA" id="ARBA00007689"/>
    </source>
</evidence>
<accession>A0A1B7X9Y0</accession>
<keyword evidence="4" id="KW-1185">Reference proteome</keyword>
<feature type="domain" description="YCII-related" evidence="2">
    <location>
        <begin position="1"/>
        <end position="81"/>
    </location>
</feature>
<dbReference type="OrthoDB" id="9814407at2"/>
<reference evidence="3 4" key="1">
    <citation type="submission" date="2015-01" db="EMBL/GenBank/DDBJ databases">
        <title>Desulfovibrio sp. JC271 draft genome sequence.</title>
        <authorList>
            <person name="Shivani Y."/>
            <person name="Subhash Y."/>
            <person name="Sasikala C."/>
            <person name="Ramana C.V."/>
        </authorList>
    </citation>
    <scope>NUCLEOTIDE SEQUENCE [LARGE SCALE GENOMIC DNA]</scope>
    <source>
        <strain evidence="3 4">JC271</strain>
    </source>
</reference>
<dbReference type="InterPro" id="IPR011008">
    <property type="entry name" value="Dimeric_a/b-barrel"/>
</dbReference>
<keyword evidence="3" id="KW-0378">Hydrolase</keyword>
<evidence type="ECO:0000259" key="2">
    <source>
        <dbReference type="Pfam" id="PF03795"/>
    </source>
</evidence>
<proteinExistence type="inferred from homology"/>
<comment type="caution">
    <text evidence="3">The sequence shown here is derived from an EMBL/GenBank/DDBJ whole genome shotgun (WGS) entry which is preliminary data.</text>
</comment>
<dbReference type="PANTHER" id="PTHR37828">
    <property type="entry name" value="GSR2449 PROTEIN"/>
    <property type="match status" value="1"/>
</dbReference>
<dbReference type="Proteomes" id="UP000091979">
    <property type="component" value="Unassembled WGS sequence"/>
</dbReference>
<organism evidence="3 4">
    <name type="scientific">Halodesulfovibrio spirochaetisodalis</name>
    <dbReference type="NCBI Taxonomy" id="1560234"/>
    <lineage>
        <taxon>Bacteria</taxon>
        <taxon>Pseudomonadati</taxon>
        <taxon>Thermodesulfobacteriota</taxon>
        <taxon>Desulfovibrionia</taxon>
        <taxon>Desulfovibrionales</taxon>
        <taxon>Desulfovibrionaceae</taxon>
        <taxon>Halodesulfovibrio</taxon>
    </lineage>
</organism>
<evidence type="ECO:0000313" key="3">
    <source>
        <dbReference type="EMBL" id="OBQ46147.1"/>
    </source>
</evidence>
<sequence length="97" mass="10855">MFIVSLTYTCELDQIDQHLDAHVAYLHEQYKAGHFIASGRKVPRNGGIILATADSRETLENILQADPFYTENLAAYDIQEFIPSMVANGLEAIQEKA</sequence>
<dbReference type="EMBL" id="JXMS01000030">
    <property type="protein sequence ID" value="OBQ46147.1"/>
    <property type="molecule type" value="Genomic_DNA"/>
</dbReference>
<dbReference type="PANTHER" id="PTHR37828:SF1">
    <property type="entry name" value="YCII-RELATED DOMAIN-CONTAINING PROTEIN"/>
    <property type="match status" value="1"/>
</dbReference>
<gene>
    <name evidence="3" type="ORF">SP90_14115</name>
</gene>
<comment type="similarity">
    <text evidence="1">Belongs to the YciI family.</text>
</comment>
<dbReference type="Gene3D" id="3.30.70.1060">
    <property type="entry name" value="Dimeric alpha+beta barrel"/>
    <property type="match status" value="1"/>
</dbReference>
<dbReference type="GO" id="GO:0016787">
    <property type="term" value="F:hydrolase activity"/>
    <property type="evidence" value="ECO:0007669"/>
    <property type="project" value="UniProtKB-KW"/>
</dbReference>
<dbReference type="AlphaFoldDB" id="A0A1B7X9Y0"/>
<name>A0A1B7X9Y0_9BACT</name>
<dbReference type="RefSeq" id="WP_066857625.1">
    <property type="nucleotide sequence ID" value="NZ_JXMS01000030.1"/>
</dbReference>
<evidence type="ECO:0000313" key="4">
    <source>
        <dbReference type="Proteomes" id="UP000091979"/>
    </source>
</evidence>
<dbReference type="STRING" id="1560234.SP90_14115"/>
<dbReference type="PATRIC" id="fig|1560234.3.peg.2101"/>
<dbReference type="InterPro" id="IPR005545">
    <property type="entry name" value="YCII"/>
</dbReference>
<protein>
    <submittedName>
        <fullName evidence="3">GTP cyclohydrolase</fullName>
    </submittedName>
</protein>